<dbReference type="OrthoDB" id="5489421at2"/>
<dbReference type="InterPro" id="IPR029063">
    <property type="entry name" value="SAM-dependent_MTases_sf"/>
</dbReference>
<evidence type="ECO:0000256" key="1">
    <source>
        <dbReference type="ARBA" id="ARBA00022603"/>
    </source>
</evidence>
<dbReference type="InterPro" id="IPR050210">
    <property type="entry name" value="tRNA_Adenine-N(6)_MTase"/>
</dbReference>
<reference evidence="4 5" key="1">
    <citation type="submission" date="2017-09" db="EMBL/GenBank/DDBJ databases">
        <title>Biodiversity and function of Thalassospira species in the particle-attached aromatic-hydrocarbon-degrading consortia from the surface seawater of the South China Sea.</title>
        <authorList>
            <person name="Dong C."/>
            <person name="Liu R."/>
            <person name="Shao Z."/>
        </authorList>
    </citation>
    <scope>NUCLEOTIDE SEQUENCE [LARGE SCALE GENOMIC DNA]</scope>
    <source>
        <strain evidence="4 5">CSC1P2</strain>
    </source>
</reference>
<proteinExistence type="predicted"/>
<dbReference type="SUPFAM" id="SSF53335">
    <property type="entry name" value="S-adenosyl-L-methionine-dependent methyltransferases"/>
    <property type="match status" value="1"/>
</dbReference>
<dbReference type="InterPro" id="IPR002052">
    <property type="entry name" value="DNA_methylase_N6_adenine_CS"/>
</dbReference>
<evidence type="ECO:0000256" key="2">
    <source>
        <dbReference type="ARBA" id="ARBA00022691"/>
    </source>
</evidence>
<keyword evidence="4" id="KW-0808">Transferase</keyword>
<dbReference type="Gene3D" id="3.40.50.150">
    <property type="entry name" value="Vaccinia Virus protein VP39"/>
    <property type="match status" value="1"/>
</dbReference>
<evidence type="ECO:0000259" key="3">
    <source>
        <dbReference type="Pfam" id="PF05175"/>
    </source>
</evidence>
<comment type="caution">
    <text evidence="4">The sequence shown here is derived from an EMBL/GenBank/DDBJ whole genome shotgun (WGS) entry which is preliminary data.</text>
</comment>
<dbReference type="Pfam" id="PF05175">
    <property type="entry name" value="MTS"/>
    <property type="match status" value="1"/>
</dbReference>
<protein>
    <submittedName>
        <fullName evidence="4">Methyltransferase</fullName>
    </submittedName>
</protein>
<dbReference type="EMBL" id="NWTK01000003">
    <property type="protein sequence ID" value="PKR54874.1"/>
    <property type="molecule type" value="Genomic_DNA"/>
</dbReference>
<keyword evidence="2" id="KW-0949">S-adenosyl-L-methionine</keyword>
<organism evidence="4 5">
    <name type="scientific">Thalassospira marina</name>
    <dbReference type="NCBI Taxonomy" id="2048283"/>
    <lineage>
        <taxon>Bacteria</taxon>
        <taxon>Pseudomonadati</taxon>
        <taxon>Pseudomonadota</taxon>
        <taxon>Alphaproteobacteria</taxon>
        <taxon>Rhodospirillales</taxon>
        <taxon>Thalassospiraceae</taxon>
        <taxon>Thalassospira</taxon>
    </lineage>
</organism>
<dbReference type="PROSITE" id="PS00092">
    <property type="entry name" value="N6_MTASE"/>
    <property type="match status" value="1"/>
</dbReference>
<dbReference type="PANTHER" id="PTHR47739:SF1">
    <property type="entry name" value="TRNA1(VAL) (ADENINE(37)-N6)-METHYLTRANSFERASE"/>
    <property type="match status" value="1"/>
</dbReference>
<gene>
    <name evidence="4" type="ORF">COO20_05575</name>
</gene>
<dbReference type="GO" id="GO:0032259">
    <property type="term" value="P:methylation"/>
    <property type="evidence" value="ECO:0007669"/>
    <property type="project" value="UniProtKB-KW"/>
</dbReference>
<dbReference type="InterPro" id="IPR007848">
    <property type="entry name" value="Small_mtfrase_dom"/>
</dbReference>
<accession>A0A2N3KWD6</accession>
<dbReference type="GO" id="GO:0008757">
    <property type="term" value="F:S-adenosylmethionine-dependent methyltransferase activity"/>
    <property type="evidence" value="ECO:0007669"/>
    <property type="project" value="UniProtKB-ARBA"/>
</dbReference>
<evidence type="ECO:0000313" key="4">
    <source>
        <dbReference type="EMBL" id="PKR54874.1"/>
    </source>
</evidence>
<feature type="domain" description="Methyltransferase small" evidence="3">
    <location>
        <begin position="60"/>
        <end position="152"/>
    </location>
</feature>
<dbReference type="PANTHER" id="PTHR47739">
    <property type="entry name" value="TRNA1(VAL) (ADENINE(37)-N6)-METHYLTRANSFERASE"/>
    <property type="match status" value="1"/>
</dbReference>
<evidence type="ECO:0000313" key="5">
    <source>
        <dbReference type="Proteomes" id="UP000233597"/>
    </source>
</evidence>
<dbReference type="GO" id="GO:0003676">
    <property type="term" value="F:nucleic acid binding"/>
    <property type="evidence" value="ECO:0007669"/>
    <property type="project" value="InterPro"/>
</dbReference>
<keyword evidence="1 4" id="KW-0489">Methyltransferase</keyword>
<name>A0A2N3KWD6_9PROT</name>
<dbReference type="CDD" id="cd02440">
    <property type="entry name" value="AdoMet_MTases"/>
    <property type="match status" value="1"/>
</dbReference>
<dbReference type="GO" id="GO:0008170">
    <property type="term" value="F:N-methyltransferase activity"/>
    <property type="evidence" value="ECO:0007669"/>
    <property type="project" value="UniProtKB-ARBA"/>
</dbReference>
<sequence length="270" mass="29216">MTQSDAEILSANQTDAFVVPPFPEARISHDFLQGGAVILKQPVDGYRAAVDAVLLAASVQVGGRRDQKILDVGAAVGSAGLCVARRIDDAIVTGVELQDDLYALFCRNIVENGFVGRVRAFHGDINDRQLPLVAESFDQVISNPPYYAGGTRSSNESRATAHQEGSADLAAWIGFCLKMVRQKGRVTLVHRADHLDRIIGLLYGRAGDMTVYPIWSKASADAPLRVIVSARKGVSSPLKMRRGLVLHDEAGQYLPEIDSLLRKPAQLPGF</sequence>
<dbReference type="AlphaFoldDB" id="A0A2N3KWD6"/>
<dbReference type="Proteomes" id="UP000233597">
    <property type="component" value="Unassembled WGS sequence"/>
</dbReference>
<dbReference type="RefSeq" id="WP_101264717.1">
    <property type="nucleotide sequence ID" value="NZ_NWTK01000003.1"/>
</dbReference>